<protein>
    <recommendedName>
        <fullName evidence="5">Mce-associated membrane protein</fullName>
    </recommendedName>
</protein>
<dbReference type="PANTHER" id="PTHR37042">
    <property type="entry name" value="OUTER MEMBRANE PROTEIN RV1973"/>
    <property type="match status" value="1"/>
</dbReference>
<name>A0A848KVA7_9ACTN</name>
<comment type="subcellular location">
    <subcellularLocation>
        <location evidence="1">Membrane</location>
    </subcellularLocation>
</comment>
<dbReference type="RefSeq" id="WP_170194698.1">
    <property type="nucleotide sequence ID" value="NZ_JABBNB010000012.1"/>
</dbReference>
<reference evidence="3 4" key="1">
    <citation type="submission" date="2020-04" db="EMBL/GenBank/DDBJ databases">
        <title>Gordonia sp. nov. TBRC 11910.</title>
        <authorList>
            <person name="Suriyachadkun C."/>
        </authorList>
    </citation>
    <scope>NUCLEOTIDE SEQUENCE [LARGE SCALE GENOMIC DNA]</scope>
    <source>
        <strain evidence="3 4">TBRC 11910</strain>
    </source>
</reference>
<dbReference type="EMBL" id="JABBNB010000012">
    <property type="protein sequence ID" value="NMO02192.1"/>
    <property type="molecule type" value="Genomic_DNA"/>
</dbReference>
<evidence type="ECO:0000313" key="4">
    <source>
        <dbReference type="Proteomes" id="UP000550729"/>
    </source>
</evidence>
<evidence type="ECO:0008006" key="5">
    <source>
        <dbReference type="Google" id="ProtNLM"/>
    </source>
</evidence>
<dbReference type="Proteomes" id="UP000550729">
    <property type="component" value="Unassembled WGS sequence"/>
</dbReference>
<proteinExistence type="predicted"/>
<dbReference type="AlphaFoldDB" id="A0A848KVA7"/>
<accession>A0A848KVA7</accession>
<evidence type="ECO:0000256" key="2">
    <source>
        <dbReference type="ARBA" id="ARBA00023136"/>
    </source>
</evidence>
<evidence type="ECO:0000256" key="1">
    <source>
        <dbReference type="ARBA" id="ARBA00004370"/>
    </source>
</evidence>
<keyword evidence="2" id="KW-0472">Membrane</keyword>
<dbReference type="PANTHER" id="PTHR37042:SF4">
    <property type="entry name" value="OUTER MEMBRANE PROTEIN RV1973"/>
    <property type="match status" value="1"/>
</dbReference>
<dbReference type="GO" id="GO:0016020">
    <property type="term" value="C:membrane"/>
    <property type="evidence" value="ECO:0007669"/>
    <property type="project" value="UniProtKB-SubCell"/>
</dbReference>
<keyword evidence="4" id="KW-1185">Reference proteome</keyword>
<comment type="caution">
    <text evidence="3">The sequence shown here is derived from an EMBL/GenBank/DDBJ whole genome shotgun (WGS) entry which is preliminary data.</text>
</comment>
<organism evidence="3 4">
    <name type="scientific">Gordonia asplenii</name>
    <dbReference type="NCBI Taxonomy" id="2725283"/>
    <lineage>
        <taxon>Bacteria</taxon>
        <taxon>Bacillati</taxon>
        <taxon>Actinomycetota</taxon>
        <taxon>Actinomycetes</taxon>
        <taxon>Mycobacteriales</taxon>
        <taxon>Gordoniaceae</taxon>
        <taxon>Gordonia</taxon>
    </lineage>
</organism>
<evidence type="ECO:0000313" key="3">
    <source>
        <dbReference type="EMBL" id="NMO02192.1"/>
    </source>
</evidence>
<sequence length="174" mass="18580">MTPPVHRRRLVVVLAVLAIALAVIGAVGFVEAHRNDVNHPTESERVAVQQAAADAVTAVMTFAPNDPPARPAVLARLTGRMSVEYRTQGPDLILPNAVDSRTTMSATVIGAATDSYSSQDARILVFIDQTVSVPGLTAGADGQRVTIARWAQMRRVNGRWLMADLDLVDSAGRT</sequence>
<gene>
    <name evidence="3" type="ORF">HH308_13320</name>
</gene>